<evidence type="ECO:0000256" key="13">
    <source>
        <dbReference type="SAM" id="Phobius"/>
    </source>
</evidence>
<evidence type="ECO:0000313" key="15">
    <source>
        <dbReference type="Proteomes" id="UP000009131"/>
    </source>
</evidence>
<dbReference type="GO" id="GO:0016126">
    <property type="term" value="P:sterol biosynthetic process"/>
    <property type="evidence" value="ECO:0007669"/>
    <property type="project" value="UniProtKB-KW"/>
</dbReference>
<keyword evidence="9" id="KW-0443">Lipid metabolism</keyword>
<organism evidence="14 15">
    <name type="scientific">Mixia osmundae (strain CBS 9802 / IAM 14324 / JCM 22182 / KY 12970)</name>
    <dbReference type="NCBI Taxonomy" id="764103"/>
    <lineage>
        <taxon>Eukaryota</taxon>
        <taxon>Fungi</taxon>
        <taxon>Dikarya</taxon>
        <taxon>Basidiomycota</taxon>
        <taxon>Pucciniomycotina</taxon>
        <taxon>Mixiomycetes</taxon>
        <taxon>Mixiales</taxon>
        <taxon>Mixiaceae</taxon>
        <taxon>Mixia</taxon>
    </lineage>
</organism>
<dbReference type="InParanoid" id="G7E9V2"/>
<gene>
    <name evidence="14" type="primary">Mo06119</name>
    <name evidence="14" type="ORF">E5Q_06119</name>
</gene>
<keyword evidence="6" id="KW-0752">Steroid biosynthesis</keyword>
<feature type="transmembrane region" description="Helical" evidence="13">
    <location>
        <begin position="174"/>
        <end position="190"/>
    </location>
</feature>
<evidence type="ECO:0000256" key="9">
    <source>
        <dbReference type="ARBA" id="ARBA00023098"/>
    </source>
</evidence>
<evidence type="ECO:0008006" key="16">
    <source>
        <dbReference type="Google" id="ProtNLM"/>
    </source>
</evidence>
<evidence type="ECO:0000256" key="6">
    <source>
        <dbReference type="ARBA" id="ARBA00022955"/>
    </source>
</evidence>
<dbReference type="PANTHER" id="PTHR15451:SF19">
    <property type="entry name" value="ERGOSTEROL BIOSYNTHETIC PROTEIN 28 HOMOLOG"/>
    <property type="match status" value="1"/>
</dbReference>
<evidence type="ECO:0000256" key="5">
    <source>
        <dbReference type="ARBA" id="ARBA00022824"/>
    </source>
</evidence>
<dbReference type="OrthoDB" id="6485510at2759"/>
<name>G7E9V2_MIXOS</name>
<evidence type="ECO:0000256" key="2">
    <source>
        <dbReference type="ARBA" id="ARBA00005377"/>
    </source>
</evidence>
<evidence type="ECO:0000313" key="14">
    <source>
        <dbReference type="EMBL" id="GAA99421.1"/>
    </source>
</evidence>
<proteinExistence type="inferred from homology"/>
<dbReference type="EMBL" id="BABT02000220">
    <property type="protein sequence ID" value="GAA99421.1"/>
    <property type="molecule type" value="Genomic_DNA"/>
</dbReference>
<evidence type="ECO:0000256" key="3">
    <source>
        <dbReference type="ARBA" id="ARBA00022516"/>
    </source>
</evidence>
<sequence length="239" mass="26518">MCAGVATGYNAHLQIVEPRRKHGRRVIGADVKELKLSDKALLGYLGLLLSYRASPGPTLSLVASRFINLDLSLSFFSARPLVMDQLEASRVLLTDYAGKLPSLSEHGGLLPQWLLFVSVLALFNTVQNFVTNSLTRRVYHKTHVTSLQSRTFAVWTLTSAGVRLYTAMSIDNPALYHLTLASFVIAFLHFGSEIVVFKTTTLFSPALSTVIISTSSMYWMMSQYDYYLSGLEPLIETSL</sequence>
<comment type="subcellular location">
    <subcellularLocation>
        <location evidence="1">Endoplasmic reticulum membrane</location>
        <topology evidence="1">Multi-pass membrane protein</topology>
    </subcellularLocation>
</comment>
<evidence type="ECO:0000256" key="11">
    <source>
        <dbReference type="ARBA" id="ARBA00023166"/>
    </source>
</evidence>
<keyword evidence="3" id="KW-0444">Lipid biosynthesis</keyword>
<dbReference type="eggNOG" id="KOG3455">
    <property type="taxonomic scope" value="Eukaryota"/>
</dbReference>
<dbReference type="GO" id="GO:0005789">
    <property type="term" value="C:endoplasmic reticulum membrane"/>
    <property type="evidence" value="ECO:0007669"/>
    <property type="project" value="UniProtKB-SubCell"/>
</dbReference>
<evidence type="ECO:0000256" key="10">
    <source>
        <dbReference type="ARBA" id="ARBA00023136"/>
    </source>
</evidence>
<keyword evidence="15" id="KW-1185">Reference proteome</keyword>
<dbReference type="STRING" id="764103.G7E9V2"/>
<dbReference type="AlphaFoldDB" id="G7E9V2"/>
<evidence type="ECO:0000256" key="12">
    <source>
        <dbReference type="ARBA" id="ARBA00023221"/>
    </source>
</evidence>
<keyword evidence="7 13" id="KW-1133">Transmembrane helix</keyword>
<keyword evidence="5" id="KW-0256">Endoplasmic reticulum</keyword>
<dbReference type="RefSeq" id="XP_014568653.1">
    <property type="nucleotide sequence ID" value="XM_014713167.1"/>
</dbReference>
<evidence type="ECO:0000256" key="1">
    <source>
        <dbReference type="ARBA" id="ARBA00004477"/>
    </source>
</evidence>
<dbReference type="Proteomes" id="UP000009131">
    <property type="component" value="Unassembled WGS sequence"/>
</dbReference>
<keyword evidence="8" id="KW-0756">Sterol biosynthesis</keyword>
<dbReference type="HOGENOM" id="CLU_1161407_0_0_1"/>
<accession>G7E9V2</accession>
<evidence type="ECO:0000256" key="4">
    <source>
        <dbReference type="ARBA" id="ARBA00022692"/>
    </source>
</evidence>
<protein>
    <recommendedName>
        <fullName evidence="16">Ergosterol biosynthesis protein</fullName>
    </recommendedName>
</protein>
<reference evidence="14 15" key="2">
    <citation type="journal article" date="2012" name="Open Biol.">
        <title>Characteristics of nucleosomes and linker DNA regions on the genome of the basidiomycete Mixia osmundae revealed by mono- and dinucleosome mapping.</title>
        <authorList>
            <person name="Nishida H."/>
            <person name="Kondo S."/>
            <person name="Matsumoto T."/>
            <person name="Suzuki Y."/>
            <person name="Yoshikawa H."/>
            <person name="Taylor T.D."/>
            <person name="Sugiyama J."/>
        </authorList>
    </citation>
    <scope>NUCLEOTIDE SEQUENCE [LARGE SCALE GENOMIC DNA]</scope>
    <source>
        <strain evidence="15">CBS 9802 / IAM 14324 / JCM 22182 / KY 12970</strain>
    </source>
</reference>
<keyword evidence="4 13" id="KW-0812">Transmembrane</keyword>
<dbReference type="Pfam" id="PF03694">
    <property type="entry name" value="Erg28"/>
    <property type="match status" value="1"/>
</dbReference>
<dbReference type="PANTHER" id="PTHR15451">
    <property type="entry name" value="ERGOSTEROL BIOSYNTHETIC PROTEIN 28-RELATED"/>
    <property type="match status" value="1"/>
</dbReference>
<feature type="transmembrane region" description="Helical" evidence="13">
    <location>
        <begin position="151"/>
        <end position="168"/>
    </location>
</feature>
<reference evidence="14 15" key="1">
    <citation type="journal article" date="2011" name="J. Gen. Appl. Microbiol.">
        <title>Draft genome sequencing of the enigmatic basidiomycete Mixia osmundae.</title>
        <authorList>
            <person name="Nishida H."/>
            <person name="Nagatsuka Y."/>
            <person name="Sugiyama J."/>
        </authorList>
    </citation>
    <scope>NUCLEOTIDE SEQUENCE [LARGE SCALE GENOMIC DNA]</scope>
    <source>
        <strain evidence="15">CBS 9802 / IAM 14324 / JCM 22182 / KY 12970</strain>
    </source>
</reference>
<dbReference type="GO" id="GO:0030674">
    <property type="term" value="F:protein-macromolecule adaptor activity"/>
    <property type="evidence" value="ECO:0007669"/>
    <property type="project" value="TreeGrafter"/>
</dbReference>
<dbReference type="InterPro" id="IPR005352">
    <property type="entry name" value="Erg28"/>
</dbReference>
<comment type="similarity">
    <text evidence="2">Belongs to the ERG28 family.</text>
</comment>
<feature type="transmembrane region" description="Helical" evidence="13">
    <location>
        <begin position="202"/>
        <end position="221"/>
    </location>
</feature>
<feature type="transmembrane region" description="Helical" evidence="13">
    <location>
        <begin position="110"/>
        <end position="130"/>
    </location>
</feature>
<keyword evidence="10 13" id="KW-0472">Membrane</keyword>
<evidence type="ECO:0000256" key="8">
    <source>
        <dbReference type="ARBA" id="ARBA00023011"/>
    </source>
</evidence>
<keyword evidence="11" id="KW-1207">Sterol metabolism</keyword>
<comment type="caution">
    <text evidence="14">The sequence shown here is derived from an EMBL/GenBank/DDBJ whole genome shotgun (WGS) entry which is preliminary data.</text>
</comment>
<evidence type="ECO:0000256" key="7">
    <source>
        <dbReference type="ARBA" id="ARBA00022989"/>
    </source>
</evidence>
<keyword evidence="12" id="KW-0753">Steroid metabolism</keyword>